<keyword evidence="3" id="KW-1185">Reference proteome</keyword>
<feature type="region of interest" description="Disordered" evidence="1">
    <location>
        <begin position="1"/>
        <end position="87"/>
    </location>
</feature>
<feature type="compositionally biased region" description="Basic and acidic residues" evidence="1">
    <location>
        <begin position="159"/>
        <end position="171"/>
    </location>
</feature>
<reference evidence="2 3" key="1">
    <citation type="journal article" date="2015" name="Fungal Genet. Biol.">
        <title>Evolution of novel wood decay mechanisms in Agaricales revealed by the genome sequences of Fistulina hepatica and Cylindrobasidium torrendii.</title>
        <authorList>
            <person name="Floudas D."/>
            <person name="Held B.W."/>
            <person name="Riley R."/>
            <person name="Nagy L.G."/>
            <person name="Koehler G."/>
            <person name="Ransdell A.S."/>
            <person name="Younus H."/>
            <person name="Chow J."/>
            <person name="Chiniquy J."/>
            <person name="Lipzen A."/>
            <person name="Tritt A."/>
            <person name="Sun H."/>
            <person name="Haridas S."/>
            <person name="LaButti K."/>
            <person name="Ohm R.A."/>
            <person name="Kues U."/>
            <person name="Blanchette R.A."/>
            <person name="Grigoriev I.V."/>
            <person name="Minto R.E."/>
            <person name="Hibbett D.S."/>
        </authorList>
    </citation>
    <scope>NUCLEOTIDE SEQUENCE [LARGE SCALE GENOMIC DNA]</scope>
    <source>
        <strain evidence="2 3">FP15055 ss-10</strain>
    </source>
</reference>
<sequence>MSYSLSQQSLVSHNLPTTTAANAPPPKLQSQQKPDVVPVGGASRGRLQSVPWGMLPKPPAKTLSEKEAGRRAQAKVPKSNRRNNKGWMEGRREELIRPFLSLLVDALEISQAAYTQQMKQTIHFFHWHFPWPMRDVDEVPDVEIFGEISAFTPTGPLPRPKEMGEDDEKARNAWMAKKAKVRTT</sequence>
<proteinExistence type="predicted"/>
<feature type="region of interest" description="Disordered" evidence="1">
    <location>
        <begin position="153"/>
        <end position="184"/>
    </location>
</feature>
<organism evidence="2 3">
    <name type="scientific">Cylindrobasidium torrendii FP15055 ss-10</name>
    <dbReference type="NCBI Taxonomy" id="1314674"/>
    <lineage>
        <taxon>Eukaryota</taxon>
        <taxon>Fungi</taxon>
        <taxon>Dikarya</taxon>
        <taxon>Basidiomycota</taxon>
        <taxon>Agaricomycotina</taxon>
        <taxon>Agaricomycetes</taxon>
        <taxon>Agaricomycetidae</taxon>
        <taxon>Agaricales</taxon>
        <taxon>Marasmiineae</taxon>
        <taxon>Physalacriaceae</taxon>
        <taxon>Cylindrobasidium</taxon>
    </lineage>
</organism>
<evidence type="ECO:0000313" key="2">
    <source>
        <dbReference type="EMBL" id="KIY60613.1"/>
    </source>
</evidence>
<dbReference type="AlphaFoldDB" id="A0A0D7AQH4"/>
<accession>A0A0D7AQH4</accession>
<name>A0A0D7AQH4_9AGAR</name>
<protein>
    <submittedName>
        <fullName evidence="2">Uncharacterized protein</fullName>
    </submittedName>
</protein>
<feature type="compositionally biased region" description="Polar residues" evidence="1">
    <location>
        <begin position="1"/>
        <end position="15"/>
    </location>
</feature>
<dbReference type="EMBL" id="KN881453">
    <property type="protein sequence ID" value="KIY60613.1"/>
    <property type="molecule type" value="Genomic_DNA"/>
</dbReference>
<gene>
    <name evidence="2" type="ORF">CYLTODRAFT_460625</name>
</gene>
<dbReference type="Proteomes" id="UP000054007">
    <property type="component" value="Unassembled WGS sequence"/>
</dbReference>
<evidence type="ECO:0000313" key="3">
    <source>
        <dbReference type="Proteomes" id="UP000054007"/>
    </source>
</evidence>
<evidence type="ECO:0000256" key="1">
    <source>
        <dbReference type="SAM" id="MobiDB-lite"/>
    </source>
</evidence>